<dbReference type="Proteomes" id="UP000694548">
    <property type="component" value="Chromosome sgr08"/>
</dbReference>
<reference evidence="1" key="1">
    <citation type="submission" date="2014-08" db="EMBL/GenBank/DDBJ databases">
        <authorList>
            <person name="Senf B."/>
            <person name="Petzold A."/>
            <person name="Downie B.R."/>
            <person name="Koch P."/>
            <person name="Platzer M."/>
        </authorList>
    </citation>
    <scope>NUCLEOTIDE SEQUENCE [LARGE SCALE GENOMIC DNA]</scope>
    <source>
        <strain evidence="1">GRZ</strain>
    </source>
</reference>
<keyword evidence="2" id="KW-1185">Reference proteome</keyword>
<dbReference type="Ensembl" id="ENSNFUT00015016363.1">
    <property type="protein sequence ID" value="ENSNFUP00015015618.1"/>
    <property type="gene ID" value="ENSNFUG00015007517.1"/>
</dbReference>
<organism evidence="1 2">
    <name type="scientific">Nothobranchius furzeri</name>
    <name type="common">Turquoise killifish</name>
    <dbReference type="NCBI Taxonomy" id="105023"/>
    <lineage>
        <taxon>Eukaryota</taxon>
        <taxon>Metazoa</taxon>
        <taxon>Chordata</taxon>
        <taxon>Craniata</taxon>
        <taxon>Vertebrata</taxon>
        <taxon>Euteleostomi</taxon>
        <taxon>Actinopterygii</taxon>
        <taxon>Neopterygii</taxon>
        <taxon>Teleostei</taxon>
        <taxon>Neoteleostei</taxon>
        <taxon>Acanthomorphata</taxon>
        <taxon>Ovalentaria</taxon>
        <taxon>Atherinomorphae</taxon>
        <taxon>Cyprinodontiformes</taxon>
        <taxon>Nothobranchiidae</taxon>
        <taxon>Nothobranchius</taxon>
    </lineage>
</organism>
<dbReference type="AlphaFoldDB" id="A0A8C6L692"/>
<proteinExistence type="predicted"/>
<evidence type="ECO:0000313" key="1">
    <source>
        <dbReference type="Ensembl" id="ENSNFUP00015015618.1"/>
    </source>
</evidence>
<reference evidence="1" key="2">
    <citation type="submission" date="2025-08" db="UniProtKB">
        <authorList>
            <consortium name="Ensembl"/>
        </authorList>
    </citation>
    <scope>IDENTIFICATION</scope>
</reference>
<name>A0A8C6L692_NOTFU</name>
<accession>A0A8C6L692</accession>
<reference evidence="1" key="3">
    <citation type="submission" date="2025-09" db="UniProtKB">
        <authorList>
            <consortium name="Ensembl"/>
        </authorList>
    </citation>
    <scope>IDENTIFICATION</scope>
</reference>
<sequence length="77" mass="8618">PDSSSLVLLRFHTEQDPPHARTHTHTQPEVQNTECRISAGGQIEREHHTSVTVCVSCHCDPIDHATWLLVHGRSLFG</sequence>
<protein>
    <submittedName>
        <fullName evidence="1">Uncharacterized protein</fullName>
    </submittedName>
</protein>
<evidence type="ECO:0000313" key="2">
    <source>
        <dbReference type="Proteomes" id="UP000694548"/>
    </source>
</evidence>